<dbReference type="Proteomes" id="UP001054252">
    <property type="component" value="Unassembled WGS sequence"/>
</dbReference>
<dbReference type="InterPro" id="IPR050905">
    <property type="entry name" value="Plant_NBS-LRR"/>
</dbReference>
<protein>
    <recommendedName>
        <fullName evidence="2">Disease resistance protein At4g27190-like leucine-rich repeats domain-containing protein</fullName>
    </recommendedName>
</protein>
<comment type="caution">
    <text evidence="3">The sequence shown here is derived from an EMBL/GenBank/DDBJ whole genome shotgun (WGS) entry which is preliminary data.</text>
</comment>
<name>A0AAV5KP16_9ROSI</name>
<feature type="domain" description="Disease resistance protein At4g27190-like leucine-rich repeats" evidence="2">
    <location>
        <begin position="848"/>
        <end position="988"/>
    </location>
</feature>
<organism evidence="3 4">
    <name type="scientific">Rubroshorea leprosula</name>
    <dbReference type="NCBI Taxonomy" id="152421"/>
    <lineage>
        <taxon>Eukaryota</taxon>
        <taxon>Viridiplantae</taxon>
        <taxon>Streptophyta</taxon>
        <taxon>Embryophyta</taxon>
        <taxon>Tracheophyta</taxon>
        <taxon>Spermatophyta</taxon>
        <taxon>Magnoliopsida</taxon>
        <taxon>eudicotyledons</taxon>
        <taxon>Gunneridae</taxon>
        <taxon>Pentapetalae</taxon>
        <taxon>rosids</taxon>
        <taxon>malvids</taxon>
        <taxon>Malvales</taxon>
        <taxon>Dipterocarpaceae</taxon>
        <taxon>Rubroshorea</taxon>
    </lineage>
</organism>
<reference evidence="3 4" key="1">
    <citation type="journal article" date="2021" name="Commun. Biol.">
        <title>The genome of Shorea leprosula (Dipterocarpaceae) highlights the ecological relevance of drought in aseasonal tropical rainforests.</title>
        <authorList>
            <person name="Ng K.K.S."/>
            <person name="Kobayashi M.J."/>
            <person name="Fawcett J.A."/>
            <person name="Hatakeyama M."/>
            <person name="Paape T."/>
            <person name="Ng C.H."/>
            <person name="Ang C.C."/>
            <person name="Tnah L.H."/>
            <person name="Lee C.T."/>
            <person name="Nishiyama T."/>
            <person name="Sese J."/>
            <person name="O'Brien M.J."/>
            <person name="Copetti D."/>
            <person name="Mohd Noor M.I."/>
            <person name="Ong R.C."/>
            <person name="Putra M."/>
            <person name="Sireger I.Z."/>
            <person name="Indrioko S."/>
            <person name="Kosugi Y."/>
            <person name="Izuno A."/>
            <person name="Isagi Y."/>
            <person name="Lee S.L."/>
            <person name="Shimizu K.K."/>
        </authorList>
    </citation>
    <scope>NUCLEOTIDE SEQUENCE [LARGE SCALE GENOMIC DNA]</scope>
    <source>
        <strain evidence="3">214</strain>
    </source>
</reference>
<evidence type="ECO:0000259" key="2">
    <source>
        <dbReference type="Pfam" id="PF23247"/>
    </source>
</evidence>
<dbReference type="PANTHER" id="PTHR33463:SF192">
    <property type="entry name" value="DISEASE RESISTANCE PROTEIN RPS2-LIKE"/>
    <property type="match status" value="1"/>
</dbReference>
<dbReference type="Pfam" id="PF23247">
    <property type="entry name" value="LRR_RPS2"/>
    <property type="match status" value="5"/>
</dbReference>
<proteinExistence type="predicted"/>
<feature type="domain" description="Disease resistance protein At4g27190-like leucine-rich repeats" evidence="2">
    <location>
        <begin position="9"/>
        <end position="154"/>
    </location>
</feature>
<feature type="domain" description="Disease resistance protein At4g27190-like leucine-rich repeats" evidence="2">
    <location>
        <begin position="240"/>
        <end position="367"/>
    </location>
</feature>
<dbReference type="InterPro" id="IPR032675">
    <property type="entry name" value="LRR_dom_sf"/>
</dbReference>
<dbReference type="Gene3D" id="3.80.10.10">
    <property type="entry name" value="Ribonuclease Inhibitor"/>
    <property type="match status" value="5"/>
</dbReference>
<dbReference type="AlphaFoldDB" id="A0AAV5KP16"/>
<dbReference type="SUPFAM" id="SSF52058">
    <property type="entry name" value="L domain-like"/>
    <property type="match status" value="2"/>
</dbReference>
<sequence>MQVSFPSLENLCLQGLELRIIWHHHLPANSFCKLKSLYIGSCDKLSTIFSSDVPKRLCASLEWLHVYRCCGVEQIFEIGEVKVDAVTHTQFRHVHLCQLPRLKQVCTRDPRGILTFQKLQSVKAHNCPNLQNLFQTSVAMELQQLEMLELDDCGVEEVVAFGEGDEVVPTFVFSSLSTLNLWDLPRLKCFYPGKHVTEWPMLKNFRGYHLRGIKETNVESLGTFPVQLPLFTVEKVIPRLEKLSLTSDDIAMICTGQFPEDLFSHVKALRVLCYHSELTVFPLFFIERFFNLEKLFIGCSSFKELFPSVASIDCQEKDARWHLRIRKLKLDALRNLKYIWSQGSASDLLVQNVESLKVLQCDNLISLSESTPSFRNLTTLLVKKCQRLRNLFSIATAQNLVQLQSITVENCHFLTEIVGGEGDGLDFEDVIVFSKLKVLKLKCLTRLASFCSANFTIMFPLLEEVMVAQCANFETFCHGIVRTPSLQRIQLTQEDDVARPVVELNDAINHVYKGKVGFSGLQYLDLSGFPQLVEIWNKNPQEILDFEQLCVLEICNCSDLKYLLTPSMALSLVSLEEMRVENCEMMEQIITEEEATEVDEKEIIFPLLKTINLESCPNLRSFYVGNYKLECPSLSEMNLLDCPKMVTFASTFSTGQEAAGVSAERIGKEVIDIPIAPFFGDQVEFSSFLVLMLSSMNMQQIFQKQLLTMSSVVHSIKHLLLKGCGNLKYLFTSSMIKSLVQLQLLEICDCVMMKEVIVNEGLAGEESLLLAKLEILTLEDLPKLTRFCSGTYFEFPFLRSLHIIKCPLLETFISSSNVGETSDMTESKIVEGTFTSPLFNAKVGFPRLNHLALKDMESLNLIWDNQLDAESFHKLDRLVVESCEKLLNIFSVIMLGRLQNLQKLKIENCVSLEKIFELRGLNASETQALKIGQSNSFGATPNFVFPKLTHLLLKGLPSLKSICPGIYFTEWSSLKKLVVFGCNQVQILASELLSYQRKCRENQLEDQNHQIGKKLSWVFQCFWTWMFKSSLLVWNRSSSMLNIHIVSSLVMINLLDTFCEVKRKSEKKKEVDLENKQNIATNFIFCFIFLHYPSMLKKLNRITRLNLGHSISITAAFKQYSTLPLNPYANPTEPLTKPQLKIVVLSQYSHVNFSNLVQNVIALPSVLLTACQTSPVLSTQCQRQLRCSLVFWIPSPNASP</sequence>
<dbReference type="SUPFAM" id="SSF52047">
    <property type="entry name" value="RNI-like"/>
    <property type="match status" value="2"/>
</dbReference>
<accession>A0AAV5KP16</accession>
<evidence type="ECO:0000313" key="4">
    <source>
        <dbReference type="Proteomes" id="UP001054252"/>
    </source>
</evidence>
<keyword evidence="4" id="KW-1185">Reference proteome</keyword>
<evidence type="ECO:0000313" key="3">
    <source>
        <dbReference type="EMBL" id="GKV26370.1"/>
    </source>
</evidence>
<dbReference type="PANTHER" id="PTHR33463">
    <property type="entry name" value="NB-ARC DOMAIN-CONTAINING PROTEIN-RELATED"/>
    <property type="match status" value="1"/>
</dbReference>
<feature type="domain" description="Disease resistance protein At4g27190-like leucine-rich repeats" evidence="2">
    <location>
        <begin position="433"/>
        <end position="584"/>
    </location>
</feature>
<gene>
    <name evidence="3" type="ORF">SLEP1_g35690</name>
</gene>
<keyword evidence="1" id="KW-0611">Plant defense</keyword>
<feature type="domain" description="Disease resistance protein At4g27190-like leucine-rich repeats" evidence="2">
    <location>
        <begin position="691"/>
        <end position="816"/>
    </location>
</feature>
<dbReference type="InterPro" id="IPR057135">
    <property type="entry name" value="At4g27190-like_LRR"/>
</dbReference>
<dbReference type="EMBL" id="BPVZ01000072">
    <property type="protein sequence ID" value="GKV26370.1"/>
    <property type="molecule type" value="Genomic_DNA"/>
</dbReference>
<evidence type="ECO:0000256" key="1">
    <source>
        <dbReference type="ARBA" id="ARBA00022821"/>
    </source>
</evidence>